<keyword evidence="2" id="KW-1185">Reference proteome</keyword>
<dbReference type="AlphaFoldDB" id="A0A399ESX2"/>
<organism evidence="1 2">
    <name type="scientific">Calidithermus roseus</name>
    <dbReference type="NCBI Taxonomy" id="1644118"/>
    <lineage>
        <taxon>Bacteria</taxon>
        <taxon>Thermotogati</taxon>
        <taxon>Deinococcota</taxon>
        <taxon>Deinococci</taxon>
        <taxon>Thermales</taxon>
        <taxon>Thermaceae</taxon>
        <taxon>Calidithermus</taxon>
    </lineage>
</organism>
<protein>
    <recommendedName>
        <fullName evidence="3">DUF1905 domain-containing protein</fullName>
    </recommendedName>
</protein>
<sequence length="109" mass="12084">MAAGDVVRPGLGGEPVGLEFSGEVFEWRGPAPFYFVTVPQEESRLIKSVSSLLTYGWGVIPVRVRIGKTEWKTSLFPKDGLYLLPLKDKVREAESLGEGDTVMVRLEFP</sequence>
<comment type="caution">
    <text evidence="1">The sequence shown here is derived from an EMBL/GenBank/DDBJ whole genome shotgun (WGS) entry which is preliminary data.</text>
</comment>
<reference evidence="1 2" key="1">
    <citation type="submission" date="2018-08" db="EMBL/GenBank/DDBJ databases">
        <title>Meiothermus roseus NBRC 110900 genome sequencing project.</title>
        <authorList>
            <person name="Da Costa M.S."/>
            <person name="Albuquerque L."/>
            <person name="Raposo P."/>
            <person name="Froufe H.J.C."/>
            <person name="Barroso C.S."/>
            <person name="Egas C."/>
        </authorList>
    </citation>
    <scope>NUCLEOTIDE SEQUENCE [LARGE SCALE GENOMIC DNA]</scope>
    <source>
        <strain evidence="1 2">NBRC 110900</strain>
    </source>
</reference>
<accession>A0A399ESX2</accession>
<dbReference type="Proteomes" id="UP000265341">
    <property type="component" value="Unassembled WGS sequence"/>
</dbReference>
<dbReference type="InterPro" id="IPR037079">
    <property type="entry name" value="AF2212/PG0164-like_sf"/>
</dbReference>
<dbReference type="SUPFAM" id="SSF141694">
    <property type="entry name" value="AF2212/PG0164-like"/>
    <property type="match status" value="1"/>
</dbReference>
<evidence type="ECO:0000313" key="1">
    <source>
        <dbReference type="EMBL" id="RIH87767.1"/>
    </source>
</evidence>
<gene>
    <name evidence="1" type="ORF">Mrose_01162</name>
</gene>
<proteinExistence type="predicted"/>
<evidence type="ECO:0008006" key="3">
    <source>
        <dbReference type="Google" id="ProtNLM"/>
    </source>
</evidence>
<dbReference type="Gene3D" id="2.40.30.100">
    <property type="entry name" value="AF2212/PG0164-like"/>
    <property type="match status" value="1"/>
</dbReference>
<dbReference type="InterPro" id="IPR015018">
    <property type="entry name" value="DUF1905"/>
</dbReference>
<dbReference type="Pfam" id="PF08922">
    <property type="entry name" value="DUF1905"/>
    <property type="match status" value="1"/>
</dbReference>
<dbReference type="EMBL" id="QWLA01000016">
    <property type="protein sequence ID" value="RIH87767.1"/>
    <property type="molecule type" value="Genomic_DNA"/>
</dbReference>
<evidence type="ECO:0000313" key="2">
    <source>
        <dbReference type="Proteomes" id="UP000265341"/>
    </source>
</evidence>
<name>A0A399ESX2_9DEIN</name>